<name>A0A4Q6Y363_9SPHN</name>
<dbReference type="Gene3D" id="3.40.630.40">
    <property type="entry name" value="Zn-dependent exopeptidases"/>
    <property type="match status" value="1"/>
</dbReference>
<protein>
    <submittedName>
        <fullName evidence="1">N-formylglutamate amidohydrolase</fullName>
    </submittedName>
</protein>
<dbReference type="OrthoDB" id="9802050at2"/>
<reference evidence="1 2" key="1">
    <citation type="submission" date="2019-02" db="EMBL/GenBank/DDBJ databases">
        <authorList>
            <person name="Li Y."/>
        </authorList>
    </citation>
    <scope>NUCLEOTIDE SEQUENCE [LARGE SCALE GENOMIC DNA]</scope>
    <source>
        <strain evidence="1 2">3-7</strain>
    </source>
</reference>
<dbReference type="EMBL" id="SGIS01000016">
    <property type="protein sequence ID" value="RZF64224.1"/>
    <property type="molecule type" value="Genomic_DNA"/>
</dbReference>
<evidence type="ECO:0000313" key="1">
    <source>
        <dbReference type="EMBL" id="RZF64224.1"/>
    </source>
</evidence>
<dbReference type="GO" id="GO:0016787">
    <property type="term" value="F:hydrolase activity"/>
    <property type="evidence" value="ECO:0007669"/>
    <property type="project" value="UniProtKB-KW"/>
</dbReference>
<dbReference type="RefSeq" id="WP_130157650.1">
    <property type="nucleotide sequence ID" value="NZ_SGIS01000016.1"/>
</dbReference>
<dbReference type="InterPro" id="IPR007709">
    <property type="entry name" value="N-FG_amidohydro"/>
</dbReference>
<proteinExistence type="predicted"/>
<sequence length="283" mass="30054">MAQALPSFDLYGTGAPASPIVLSVPHAGRDYPLAMRAALRVPPEALVGLEDRHADALALAARGNETMIVQRRARAWIDLNRSEQERDPAIDTGVSAKSMPVATAKLRGGLGLIPRRTASTGEIWRRKLDGEEVTARIVGDYRPYHAALGGLLEAARARFGVAVLLDVHSMPSLGAGQARLVIGDRFGRAAPSRMVARIEAEAHAANVPVALNVPYAGGHIIDTHASPAHHIFAVQLEFDRALYLDTALDRPGGGLIATAALLRRIIAVVAEEALPRPNAIAAE</sequence>
<comment type="caution">
    <text evidence="1">The sequence shown here is derived from an EMBL/GenBank/DDBJ whole genome shotgun (WGS) entry which is preliminary data.</text>
</comment>
<dbReference type="Pfam" id="PF05013">
    <property type="entry name" value="FGase"/>
    <property type="match status" value="1"/>
</dbReference>
<organism evidence="1 2">
    <name type="scientific">Sphingomonas populi</name>
    <dbReference type="NCBI Taxonomy" id="2484750"/>
    <lineage>
        <taxon>Bacteria</taxon>
        <taxon>Pseudomonadati</taxon>
        <taxon>Pseudomonadota</taxon>
        <taxon>Alphaproteobacteria</taxon>
        <taxon>Sphingomonadales</taxon>
        <taxon>Sphingomonadaceae</taxon>
        <taxon>Sphingomonas</taxon>
    </lineage>
</organism>
<keyword evidence="1" id="KW-0378">Hydrolase</keyword>
<gene>
    <name evidence="1" type="ORF">EWE75_11780</name>
</gene>
<keyword evidence="2" id="KW-1185">Reference proteome</keyword>
<dbReference type="SUPFAM" id="SSF53187">
    <property type="entry name" value="Zn-dependent exopeptidases"/>
    <property type="match status" value="1"/>
</dbReference>
<accession>A0A4Q6Y363</accession>
<dbReference type="Proteomes" id="UP000292085">
    <property type="component" value="Unassembled WGS sequence"/>
</dbReference>
<evidence type="ECO:0000313" key="2">
    <source>
        <dbReference type="Proteomes" id="UP000292085"/>
    </source>
</evidence>
<dbReference type="AlphaFoldDB" id="A0A4Q6Y363"/>